<proteinExistence type="predicted"/>
<name>A0A450SHS9_9GAMM</name>
<dbReference type="SUPFAM" id="SSF88723">
    <property type="entry name" value="PIN domain-like"/>
    <property type="match status" value="1"/>
</dbReference>
<accession>A0A450SHS9</accession>
<sequence length="158" mass="18073">MVQKIYIETSVISYLVARPSKNLVIAAHQLSTMELWNRLDAYEVFVSKVVIDEVSKGNAFQAKHRLEMLREFQVLAIDHEIVEIARRLISEKVIPSKCPGDALHIAVAAANGMDVIVTWNFKHINNPSIRKKVRWLLEGNDWKCLEICSQEEFLGDEV</sequence>
<gene>
    <name evidence="2" type="ORF">BECKFW1821A_GA0114235_102835</name>
    <name evidence="3" type="ORF">BECKFW1821B_GA0114236_101316</name>
</gene>
<dbReference type="CDD" id="cd18687">
    <property type="entry name" value="PIN_VapC-like"/>
    <property type="match status" value="1"/>
</dbReference>
<dbReference type="Gene3D" id="3.40.50.1010">
    <property type="entry name" value="5'-nuclease"/>
    <property type="match status" value="1"/>
</dbReference>
<dbReference type="EMBL" id="CAADEW010000028">
    <property type="protein sequence ID" value="VFJ50784.1"/>
    <property type="molecule type" value="Genomic_DNA"/>
</dbReference>
<feature type="domain" description="PIN" evidence="1">
    <location>
        <begin position="5"/>
        <end position="118"/>
    </location>
</feature>
<dbReference type="InterPro" id="IPR002716">
    <property type="entry name" value="PIN_dom"/>
</dbReference>
<reference evidence="3" key="1">
    <citation type="submission" date="2019-02" db="EMBL/GenBank/DDBJ databases">
        <authorList>
            <person name="Gruber-Vodicka R. H."/>
            <person name="Seah K. B. B."/>
        </authorList>
    </citation>
    <scope>NUCLEOTIDE SEQUENCE</scope>
    <source>
        <strain evidence="3">BECK_BZ106</strain>
        <strain evidence="2">BECK_BZ15</strain>
    </source>
</reference>
<protein>
    <submittedName>
        <fullName evidence="3">Predicted nucleic acid-binding protein, contains PIN domain</fullName>
    </submittedName>
</protein>
<evidence type="ECO:0000313" key="2">
    <source>
        <dbReference type="EMBL" id="VFJ50784.1"/>
    </source>
</evidence>
<dbReference type="InterPro" id="IPR029060">
    <property type="entry name" value="PIN-like_dom_sf"/>
</dbReference>
<dbReference type="EMBL" id="CAADFD010000013">
    <property type="protein sequence ID" value="VFJ52824.1"/>
    <property type="molecule type" value="Genomic_DNA"/>
</dbReference>
<evidence type="ECO:0000259" key="1">
    <source>
        <dbReference type="Pfam" id="PF01850"/>
    </source>
</evidence>
<dbReference type="AlphaFoldDB" id="A0A450SHS9"/>
<organism evidence="3">
    <name type="scientific">Candidatus Kentrum sp. FW</name>
    <dbReference type="NCBI Taxonomy" id="2126338"/>
    <lineage>
        <taxon>Bacteria</taxon>
        <taxon>Pseudomonadati</taxon>
        <taxon>Pseudomonadota</taxon>
        <taxon>Gammaproteobacteria</taxon>
        <taxon>Candidatus Kentrum</taxon>
    </lineage>
</organism>
<dbReference type="Pfam" id="PF01850">
    <property type="entry name" value="PIN"/>
    <property type="match status" value="1"/>
</dbReference>
<evidence type="ECO:0000313" key="3">
    <source>
        <dbReference type="EMBL" id="VFJ52824.1"/>
    </source>
</evidence>